<keyword evidence="3" id="KW-0645">Protease</keyword>
<dbReference type="InterPro" id="IPR032534">
    <property type="entry name" value="EcxA_zinc-bd"/>
</dbReference>
<gene>
    <name evidence="3" type="ORF">ACE1B6_19685</name>
</gene>
<keyword evidence="3" id="KW-0378">Hydrolase</keyword>
<feature type="domain" description="EcxA zinc-binding" evidence="1">
    <location>
        <begin position="485"/>
        <end position="814"/>
    </location>
</feature>
<dbReference type="Pfam" id="PF16313">
    <property type="entry name" value="DUF4953"/>
    <property type="match status" value="1"/>
</dbReference>
<dbReference type="Pfam" id="PF17148">
    <property type="entry name" value="DUF5117"/>
    <property type="match status" value="1"/>
</dbReference>
<evidence type="ECO:0000259" key="1">
    <source>
        <dbReference type="Pfam" id="PF16313"/>
    </source>
</evidence>
<dbReference type="InterPro" id="IPR024079">
    <property type="entry name" value="MetalloPept_cat_dom_sf"/>
</dbReference>
<comment type="caution">
    <text evidence="3">The sequence shown here is derived from an EMBL/GenBank/DDBJ whole genome shotgun (WGS) entry which is preliminary data.</text>
</comment>
<dbReference type="InterPro" id="IPR034032">
    <property type="entry name" value="Zn_MMP-like_bac"/>
</dbReference>
<dbReference type="PANTHER" id="PTHR38478">
    <property type="entry name" value="PEPTIDASE M1A AND M12B"/>
    <property type="match status" value="1"/>
</dbReference>
<dbReference type="RefSeq" id="WP_413258957.1">
    <property type="nucleotide sequence ID" value="NZ_JBHFNS010000073.1"/>
</dbReference>
<keyword evidence="3" id="KW-0482">Metalloprotease</keyword>
<reference evidence="3 4" key="1">
    <citation type="submission" date="2024-09" db="EMBL/GenBank/DDBJ databases">
        <title>Floridaenema gen nov. (Aerosakkonemataceae, Aerosakkonematales ord. nov., Cyanobacteria) from benthic tropical and subtropical fresh waters, with the description of four new species.</title>
        <authorList>
            <person name="Moretto J.A."/>
            <person name="Berthold D.E."/>
            <person name="Lefler F.W."/>
            <person name="Huang I.-S."/>
            <person name="Laughinghouse H. IV."/>
        </authorList>
    </citation>
    <scope>NUCLEOTIDE SEQUENCE [LARGE SCALE GENOMIC DNA]</scope>
    <source>
        <strain evidence="3 4">BLCC-F154</strain>
    </source>
</reference>
<sequence>MIPWLTTLSVCTVFLYNILLGSNYLALTQGVNFYLQQLNTLPIIENLSSAENIFKESKFNDLQRFSEVIRETDKLEGLFTIYRSLEDDRIYLEIASEQLNKNYLGTVTLDSGIGESGIYSGLALQDFLFYFRRVNNRIHFVIRNVNFRATSETPEHKALTRSFSDSVLYSVPIVSVSSQRKSLLINLNDLLIQDFAGLTPLLKSSLFADYELAENKSYFGEVNSFPENIEINSIYNFSANQGANLITVPDSRALTLKVHYSFSQLPENNGYIPRLADERVGYFITAYQDLSNYNTTESFVRYINRWHLEPSVNDAPLSPPKKPIVFWIENAVPLEYRDAIREGVLMWNKAFEKAGFLNAIQVRQMPENADWHPADVRYNTIRWFNSIDAFFAKAPTRVNPLTGEILDADIIVDANMVRSLQPEYRSLIAANSNQINQLLSSNHQGFCKVPNPKTSDDRCYGIESSLQAAIGATAISMMPNSALDDEKMQEYVHQYLRSLIAHEVGHALGLRHNFHGSTMLAPAELNNPEITHSKGLVSSVMDYLPVNLAPQGTAQGDYFPATIGPYDEWAIMYGYKPSNFESIGEIIPEAEKPFLEQIVGSSKQPELAYATDEDIWDINPNANVWDMSNDVLVYSQWQMDNARLMWQKLDKHYPVKGESYSQLRTVFDKILIYYFRNANLIADYIGGQSFRRNYALDVNNWAFVPTDLAKQREALASLNEYIFAEDAFNFSPQLLNQLAPSRWNHWGNPVPISRLDYPIHDRIYRLQSTILRSLLEGDRLHRLLDIELKTLLGEALTIPELFDTLQNSIWTEVLGKEELKSISSIRRSLQREHLEILLEMVLRKTDVPEDGRTLAWYELKQLQKAISAKLKKSGEQLDIYTTAHLEEISDRITKTLNASLLSR</sequence>
<accession>A0ABV4YF70</accession>
<keyword evidence="4" id="KW-1185">Reference proteome</keyword>
<organism evidence="3 4">
    <name type="scientific">Floridaenema fluviatile BLCC-F154</name>
    <dbReference type="NCBI Taxonomy" id="3153640"/>
    <lineage>
        <taxon>Bacteria</taxon>
        <taxon>Bacillati</taxon>
        <taxon>Cyanobacteriota</taxon>
        <taxon>Cyanophyceae</taxon>
        <taxon>Oscillatoriophycideae</taxon>
        <taxon>Aerosakkonematales</taxon>
        <taxon>Aerosakkonemataceae</taxon>
        <taxon>Floridanema</taxon>
        <taxon>Floridanema fluviatile</taxon>
    </lineage>
</organism>
<evidence type="ECO:0000313" key="3">
    <source>
        <dbReference type="EMBL" id="MFB2937476.1"/>
    </source>
</evidence>
<dbReference type="GO" id="GO:0008237">
    <property type="term" value="F:metallopeptidase activity"/>
    <property type="evidence" value="ECO:0007669"/>
    <property type="project" value="UniProtKB-KW"/>
</dbReference>
<dbReference type="InterPro" id="IPR033413">
    <property type="entry name" value="DUF5117"/>
</dbReference>
<evidence type="ECO:0000313" key="4">
    <source>
        <dbReference type="Proteomes" id="UP001576776"/>
    </source>
</evidence>
<dbReference type="EMBL" id="JBHFNS010000073">
    <property type="protein sequence ID" value="MFB2937476.1"/>
    <property type="molecule type" value="Genomic_DNA"/>
</dbReference>
<dbReference type="PANTHER" id="PTHR38478:SF1">
    <property type="entry name" value="ZINC DEPENDENT METALLOPROTEASE DOMAIN LIPOPROTEIN"/>
    <property type="match status" value="1"/>
</dbReference>
<dbReference type="SUPFAM" id="SSF55486">
    <property type="entry name" value="Metalloproteases ('zincins'), catalytic domain"/>
    <property type="match status" value="1"/>
</dbReference>
<dbReference type="CDD" id="cd04276">
    <property type="entry name" value="ZnMc_MMP_like_2"/>
    <property type="match status" value="1"/>
</dbReference>
<protein>
    <submittedName>
        <fullName evidence="3">Zinc-dependent metalloprotease</fullName>
    </submittedName>
</protein>
<evidence type="ECO:0000259" key="2">
    <source>
        <dbReference type="Pfam" id="PF17148"/>
    </source>
</evidence>
<feature type="domain" description="DUF5117" evidence="2">
    <location>
        <begin position="124"/>
        <end position="311"/>
    </location>
</feature>
<proteinExistence type="predicted"/>
<dbReference type="Gene3D" id="3.40.390.10">
    <property type="entry name" value="Collagenase (Catalytic Domain)"/>
    <property type="match status" value="1"/>
</dbReference>
<dbReference type="Proteomes" id="UP001576776">
    <property type="component" value="Unassembled WGS sequence"/>
</dbReference>
<name>A0ABV4YF70_9CYAN</name>